<comment type="caution">
    <text evidence="2">The sequence shown here is derived from an EMBL/GenBank/DDBJ whole genome shotgun (WGS) entry which is preliminary data.</text>
</comment>
<sequence length="230" mass="25004">MAGPPSHVPSNASGTPGQDESSRDLYLPYGYAAHLYPSSLAAEPSTFSENHLLYNTPMQHSSAPVHPSYPVPFSSAHVNFNFANHMAHHPLSENNTPSEPSTMEYISSGYSTACTTPSGSGRSTPLYAGDPPNQASVDPKSRPSVAVVEHINRNTMNFYGMYQCNWKDCKYRGMFSRKGVLMRHIETQHVAPHSFDCPGEFIVSGPDGKPGYPNVIPRSSEQVSGITSDL</sequence>
<name>A0A9X0BN36_9EURO</name>
<dbReference type="AlphaFoldDB" id="A0A9X0BN36"/>
<accession>A0A9X0BN36</accession>
<keyword evidence="3" id="KW-1185">Reference proteome</keyword>
<gene>
    <name evidence="2" type="ORF">N7530_006943</name>
</gene>
<evidence type="ECO:0008006" key="4">
    <source>
        <dbReference type="Google" id="ProtNLM"/>
    </source>
</evidence>
<feature type="compositionally biased region" description="Polar residues" evidence="1">
    <location>
        <begin position="8"/>
        <end position="19"/>
    </location>
</feature>
<feature type="region of interest" description="Disordered" evidence="1">
    <location>
        <begin position="1"/>
        <end position="24"/>
    </location>
</feature>
<protein>
    <recommendedName>
        <fullName evidence="4">C2H2-type domain-containing protein</fullName>
    </recommendedName>
</protein>
<feature type="region of interest" description="Disordered" evidence="1">
    <location>
        <begin position="114"/>
        <end position="142"/>
    </location>
</feature>
<dbReference type="OrthoDB" id="654211at2759"/>
<proteinExistence type="predicted"/>
<dbReference type="Proteomes" id="UP001147760">
    <property type="component" value="Unassembled WGS sequence"/>
</dbReference>
<dbReference type="Gene3D" id="6.10.140.370">
    <property type="match status" value="1"/>
</dbReference>
<organism evidence="2 3">
    <name type="scientific">Penicillium desertorum</name>
    <dbReference type="NCBI Taxonomy" id="1303715"/>
    <lineage>
        <taxon>Eukaryota</taxon>
        <taxon>Fungi</taxon>
        <taxon>Dikarya</taxon>
        <taxon>Ascomycota</taxon>
        <taxon>Pezizomycotina</taxon>
        <taxon>Eurotiomycetes</taxon>
        <taxon>Eurotiomycetidae</taxon>
        <taxon>Eurotiales</taxon>
        <taxon>Aspergillaceae</taxon>
        <taxon>Penicillium</taxon>
    </lineage>
</organism>
<dbReference type="EMBL" id="JAPWDO010000004">
    <property type="protein sequence ID" value="KAJ5472942.1"/>
    <property type="molecule type" value="Genomic_DNA"/>
</dbReference>
<reference evidence="2" key="2">
    <citation type="journal article" date="2023" name="IMA Fungus">
        <title>Comparative genomic study of the Penicillium genus elucidates a diverse pangenome and 15 lateral gene transfer events.</title>
        <authorList>
            <person name="Petersen C."/>
            <person name="Sorensen T."/>
            <person name="Nielsen M.R."/>
            <person name="Sondergaard T.E."/>
            <person name="Sorensen J.L."/>
            <person name="Fitzpatrick D.A."/>
            <person name="Frisvad J.C."/>
            <person name="Nielsen K.L."/>
        </authorList>
    </citation>
    <scope>NUCLEOTIDE SEQUENCE</scope>
    <source>
        <strain evidence="2">IBT 17660</strain>
    </source>
</reference>
<reference evidence="2" key="1">
    <citation type="submission" date="2022-12" db="EMBL/GenBank/DDBJ databases">
        <authorList>
            <person name="Petersen C."/>
        </authorList>
    </citation>
    <scope>NUCLEOTIDE SEQUENCE</scope>
    <source>
        <strain evidence="2">IBT 17660</strain>
    </source>
</reference>
<evidence type="ECO:0000313" key="3">
    <source>
        <dbReference type="Proteomes" id="UP001147760"/>
    </source>
</evidence>
<evidence type="ECO:0000256" key="1">
    <source>
        <dbReference type="SAM" id="MobiDB-lite"/>
    </source>
</evidence>
<feature type="compositionally biased region" description="Polar residues" evidence="1">
    <location>
        <begin position="114"/>
        <end position="123"/>
    </location>
</feature>
<evidence type="ECO:0000313" key="2">
    <source>
        <dbReference type="EMBL" id="KAJ5472942.1"/>
    </source>
</evidence>